<keyword evidence="1" id="KW-0472">Membrane</keyword>
<dbReference type="EMBL" id="RNGN01000083">
    <property type="protein sequence ID" value="MFX64904.1"/>
    <property type="molecule type" value="Genomic_DNA"/>
</dbReference>
<dbReference type="RefSeq" id="WP_000218697.1">
    <property type="nucleotide sequence ID" value="NZ_JAILUP010000001.1"/>
</dbReference>
<reference evidence="2" key="1">
    <citation type="submission" date="2018-10" db="EMBL/GenBank/DDBJ databases">
        <authorList>
            <consortium name="PulseNet: The National Subtyping Network for Foodborne Disease Surveillance"/>
            <person name="Tarr C.L."/>
            <person name="Trees E."/>
            <person name="Katz L.S."/>
            <person name="Carleton-Romer H.A."/>
            <person name="Stroika S."/>
            <person name="Kucerova Z."/>
            <person name="Roache K.F."/>
            <person name="Sabol A.L."/>
            <person name="Besser J."/>
            <person name="Gerner-Smidt P."/>
        </authorList>
    </citation>
    <scope>NUCLEOTIDE SEQUENCE [LARGE SCALE GENOMIC DNA]</scope>
    <source>
        <strain evidence="2">PNUSAS059279</strain>
    </source>
</reference>
<evidence type="ECO:0000313" key="2">
    <source>
        <dbReference type="EMBL" id="MFX64904.1"/>
    </source>
</evidence>
<keyword evidence="1" id="KW-1133">Transmembrane helix</keyword>
<dbReference type="Proteomes" id="UP000885417">
    <property type="component" value="Unassembled WGS sequence"/>
</dbReference>
<organism evidence="2">
    <name type="scientific">Salmonella enterica</name>
    <name type="common">Salmonella choleraesuis</name>
    <dbReference type="NCBI Taxonomy" id="28901"/>
    <lineage>
        <taxon>Bacteria</taxon>
        <taxon>Pseudomonadati</taxon>
        <taxon>Pseudomonadota</taxon>
        <taxon>Gammaproteobacteria</taxon>
        <taxon>Enterobacterales</taxon>
        <taxon>Enterobacteriaceae</taxon>
        <taxon>Salmonella</taxon>
    </lineage>
</organism>
<dbReference type="AlphaFoldDB" id="A0A3I8KKN1"/>
<proteinExistence type="predicted"/>
<comment type="caution">
    <text evidence="2">The sequence shown here is derived from an EMBL/GenBank/DDBJ whole genome shotgun (WGS) entry which is preliminary data.</text>
</comment>
<evidence type="ECO:0000256" key="1">
    <source>
        <dbReference type="SAM" id="Phobius"/>
    </source>
</evidence>
<protein>
    <submittedName>
        <fullName evidence="2">Uncharacterized protein</fullName>
    </submittedName>
</protein>
<feature type="transmembrane region" description="Helical" evidence="1">
    <location>
        <begin position="6"/>
        <end position="22"/>
    </location>
</feature>
<name>A0A3I8KKN1_SALER</name>
<sequence>MTVSLGDVFGGLAFFLSIYATIKTVKFNERQKALIEAQERLTNLQLTKEKNELESSKKADISASMVSVGNREYKLRVINKGKVSAKNVRIEFPDNNSPVSMSDVKSKFPLEYLATDQPVDLIASGELGRARKFTVRLMWDDDFKDDNEIVLHITY</sequence>
<keyword evidence="1" id="KW-0812">Transmembrane</keyword>
<gene>
    <name evidence="2" type="ORF">ED173_18705</name>
</gene>
<accession>A0A3I8KKN1</accession>